<keyword evidence="15" id="KW-1185">Reference proteome</keyword>
<evidence type="ECO:0000256" key="10">
    <source>
        <dbReference type="PROSITE-ProRule" id="PRU01360"/>
    </source>
</evidence>
<evidence type="ECO:0000256" key="4">
    <source>
        <dbReference type="ARBA" id="ARBA00022692"/>
    </source>
</evidence>
<dbReference type="SUPFAM" id="SSF56935">
    <property type="entry name" value="Porins"/>
    <property type="match status" value="1"/>
</dbReference>
<feature type="domain" description="TonB-dependent receptor plug" evidence="13">
    <location>
        <begin position="63"/>
        <end position="169"/>
    </location>
</feature>
<evidence type="ECO:0000256" key="1">
    <source>
        <dbReference type="ARBA" id="ARBA00004571"/>
    </source>
</evidence>
<comment type="subcellular location">
    <subcellularLocation>
        <location evidence="1 10">Cell outer membrane</location>
        <topology evidence="1 10">Multi-pass membrane protein</topology>
    </subcellularLocation>
</comment>
<dbReference type="Proteomes" id="UP001199816">
    <property type="component" value="Unassembled WGS sequence"/>
</dbReference>
<dbReference type="Pfam" id="PF00593">
    <property type="entry name" value="TonB_dep_Rec_b-barrel"/>
    <property type="match status" value="1"/>
</dbReference>
<gene>
    <name evidence="14" type="ORF">LQ567_17395</name>
</gene>
<comment type="similarity">
    <text evidence="10 11">Belongs to the TonB-dependent receptor family.</text>
</comment>
<dbReference type="CDD" id="cd01347">
    <property type="entry name" value="ligand_gated_channel"/>
    <property type="match status" value="1"/>
</dbReference>
<evidence type="ECO:0000256" key="6">
    <source>
        <dbReference type="ARBA" id="ARBA00023077"/>
    </source>
</evidence>
<evidence type="ECO:0000256" key="8">
    <source>
        <dbReference type="ARBA" id="ARBA00023170"/>
    </source>
</evidence>
<dbReference type="Gene3D" id="2.40.170.20">
    <property type="entry name" value="TonB-dependent receptor, beta-barrel domain"/>
    <property type="match status" value="1"/>
</dbReference>
<dbReference type="InterPro" id="IPR012910">
    <property type="entry name" value="Plug_dom"/>
</dbReference>
<dbReference type="RefSeq" id="WP_231006679.1">
    <property type="nucleotide sequence ID" value="NZ_JAJNEC010000005.1"/>
</dbReference>
<evidence type="ECO:0000259" key="12">
    <source>
        <dbReference type="Pfam" id="PF00593"/>
    </source>
</evidence>
<keyword evidence="9 10" id="KW-0998">Cell outer membrane</keyword>
<protein>
    <submittedName>
        <fullName evidence="14">TonB-dependent receptor</fullName>
    </submittedName>
</protein>
<evidence type="ECO:0000313" key="14">
    <source>
        <dbReference type="EMBL" id="MCD2424559.1"/>
    </source>
</evidence>
<keyword evidence="2 10" id="KW-0813">Transport</keyword>
<comment type="caution">
    <text evidence="14">The sequence shown here is derived from an EMBL/GenBank/DDBJ whole genome shotgun (WGS) entry which is preliminary data.</text>
</comment>
<keyword evidence="6 11" id="KW-0798">TonB box</keyword>
<evidence type="ECO:0000256" key="5">
    <source>
        <dbReference type="ARBA" id="ARBA00022729"/>
    </source>
</evidence>
<keyword evidence="4 10" id="KW-0812">Transmembrane</keyword>
<dbReference type="InterPro" id="IPR039426">
    <property type="entry name" value="TonB-dep_rcpt-like"/>
</dbReference>
<feature type="domain" description="TonB-dependent receptor-like beta-barrel" evidence="12">
    <location>
        <begin position="233"/>
        <end position="633"/>
    </location>
</feature>
<keyword evidence="5" id="KW-0732">Signal</keyword>
<evidence type="ECO:0000256" key="11">
    <source>
        <dbReference type="RuleBase" id="RU003357"/>
    </source>
</evidence>
<name>A0ABS8PU11_9BACT</name>
<organism evidence="14 15">
    <name type="scientific">Niabella pedocola</name>
    <dbReference type="NCBI Taxonomy" id="1752077"/>
    <lineage>
        <taxon>Bacteria</taxon>
        <taxon>Pseudomonadati</taxon>
        <taxon>Bacteroidota</taxon>
        <taxon>Chitinophagia</taxon>
        <taxon>Chitinophagales</taxon>
        <taxon>Chitinophagaceae</taxon>
        <taxon>Niabella</taxon>
    </lineage>
</organism>
<dbReference type="InterPro" id="IPR000531">
    <property type="entry name" value="Beta-barrel_TonB"/>
</dbReference>
<evidence type="ECO:0000256" key="9">
    <source>
        <dbReference type="ARBA" id="ARBA00023237"/>
    </source>
</evidence>
<keyword evidence="8 14" id="KW-0675">Receptor</keyword>
<dbReference type="Pfam" id="PF07715">
    <property type="entry name" value="Plug"/>
    <property type="match status" value="1"/>
</dbReference>
<dbReference type="PROSITE" id="PS52016">
    <property type="entry name" value="TONB_DEPENDENT_REC_3"/>
    <property type="match status" value="1"/>
</dbReference>
<evidence type="ECO:0000256" key="7">
    <source>
        <dbReference type="ARBA" id="ARBA00023136"/>
    </source>
</evidence>
<keyword evidence="3 10" id="KW-1134">Transmembrane beta strand</keyword>
<dbReference type="InterPro" id="IPR037066">
    <property type="entry name" value="Plug_dom_sf"/>
</dbReference>
<evidence type="ECO:0000313" key="15">
    <source>
        <dbReference type="Proteomes" id="UP001199816"/>
    </source>
</evidence>
<evidence type="ECO:0000256" key="2">
    <source>
        <dbReference type="ARBA" id="ARBA00022448"/>
    </source>
</evidence>
<evidence type="ECO:0000256" key="3">
    <source>
        <dbReference type="ARBA" id="ARBA00022452"/>
    </source>
</evidence>
<keyword evidence="7 10" id="KW-0472">Membrane</keyword>
<proteinExistence type="inferred from homology"/>
<dbReference type="PANTHER" id="PTHR30069">
    <property type="entry name" value="TONB-DEPENDENT OUTER MEMBRANE RECEPTOR"/>
    <property type="match status" value="1"/>
</dbReference>
<dbReference type="PANTHER" id="PTHR30069:SF29">
    <property type="entry name" value="HEMOGLOBIN AND HEMOGLOBIN-HAPTOGLOBIN-BINDING PROTEIN 1-RELATED"/>
    <property type="match status" value="1"/>
</dbReference>
<dbReference type="InterPro" id="IPR036942">
    <property type="entry name" value="Beta-barrel_TonB_sf"/>
</dbReference>
<accession>A0ABS8PU11</accession>
<dbReference type="EMBL" id="JAJNEC010000005">
    <property type="protein sequence ID" value="MCD2424559.1"/>
    <property type="molecule type" value="Genomic_DNA"/>
</dbReference>
<evidence type="ECO:0000259" key="13">
    <source>
        <dbReference type="Pfam" id="PF07715"/>
    </source>
</evidence>
<dbReference type="Gene3D" id="2.170.130.10">
    <property type="entry name" value="TonB-dependent receptor, plug domain"/>
    <property type="match status" value="1"/>
</dbReference>
<reference evidence="14 15" key="1">
    <citation type="submission" date="2021-11" db="EMBL/GenBank/DDBJ databases">
        <title>Genomic of Niabella pedocola.</title>
        <authorList>
            <person name="Wu T."/>
        </authorList>
    </citation>
    <scope>NUCLEOTIDE SEQUENCE [LARGE SCALE GENOMIC DNA]</scope>
    <source>
        <strain evidence="14 15">JCM 31011</strain>
    </source>
</reference>
<sequence length="660" mass="72849">MKKKKMRKEMKPKRAADAKRGFILFLTAGITLIILGGTKRAQAQDTLLDPVTVTSSVIEKRSSETGRNITIISGAAIAQLPVHSVDELLKYIPGVEAQMRGPQGAQTDISIRGGTFQQVLVILDGLRLNDPNTGHFTGYIPISPAEIDRIEVLKGASSAVYGSDAVGGVINIITKAFNKNKQARQKQAAAMVSAGEYGLLNASAGGFYQNEKINVGAGFLTNNASGVQQRGIRGYFHNTAASAGLMVKFNPYWNLALRTAYDNRDFSAQNFYTTYASDTASETIRSWWNQARLQYQKGTTQVSIDAGYKSMEDRYAFNPSSIANNNRSHLLQAQAVLQQQFSEQTSLVAGFNFQNRDIRSNDRGNHDLNTMAPFVSVIQKFGPHFMINPSLRMEVYGTLPAEWVPQLTASYKTGNIQLRASGGKTIRNADFTELYNNYNKATVKSGSVGNPDLAAEQSWTYEAGLDWFCRSNLKLSTGFFQRFHSQLIDWVNTPYADMPRKDNLVAGSNYALAKNVAEVTTTGWETDAAYTQHFNSRQSVMLNGGFIWLYSKSSEPNPSFYILSHARFLANASVTYRQGPVSLGLTGIYKTRNPQTAPGINAVITKDYFLLNGKLSYGFLKNKLGIFVQVDNIFDRQYSDLLGAPMPGRWVQGGLSCNLF</sequence>